<sequence length="140" mass="15566">MARLVVGPYVRQLQEGHAAEATLERSGVRVFVLLQLLLLLEDGAANATLHLVVVHLFGSKKYFPQSRHVCSSSKCSRMWPSSCIVLLNVVPHVLHLNPRRSCSCDPSVTTRKCCTILTIWKSRKLGKSSALEARVLSDSW</sequence>
<dbReference type="Proteomes" id="UP000075902">
    <property type="component" value="Unassembled WGS sequence"/>
</dbReference>
<reference evidence="2" key="1">
    <citation type="submission" date="2014-01" db="EMBL/GenBank/DDBJ databases">
        <title>The Genome Sequence of Anopheles melas CM1001059_A (V2).</title>
        <authorList>
            <consortium name="The Broad Institute Genomics Platform"/>
            <person name="Neafsey D.E."/>
            <person name="Besansky N."/>
            <person name="Howell P."/>
            <person name="Walton C."/>
            <person name="Young S.K."/>
            <person name="Zeng Q."/>
            <person name="Gargeya S."/>
            <person name="Fitzgerald M."/>
            <person name="Haas B."/>
            <person name="Abouelleil A."/>
            <person name="Allen A.W."/>
            <person name="Alvarado L."/>
            <person name="Arachchi H.M."/>
            <person name="Berlin A.M."/>
            <person name="Chapman S.B."/>
            <person name="Gainer-Dewar J."/>
            <person name="Goldberg J."/>
            <person name="Griggs A."/>
            <person name="Gujja S."/>
            <person name="Hansen M."/>
            <person name="Howarth C."/>
            <person name="Imamovic A."/>
            <person name="Ireland A."/>
            <person name="Larimer J."/>
            <person name="McCowan C."/>
            <person name="Murphy C."/>
            <person name="Pearson M."/>
            <person name="Poon T.W."/>
            <person name="Priest M."/>
            <person name="Roberts A."/>
            <person name="Saif S."/>
            <person name="Shea T."/>
            <person name="Sisk P."/>
            <person name="Sykes S."/>
            <person name="Wortman J."/>
            <person name="Nusbaum C."/>
            <person name="Birren B."/>
        </authorList>
    </citation>
    <scope>NUCLEOTIDE SEQUENCE [LARGE SCALE GENOMIC DNA]</scope>
    <source>
        <strain evidence="2">CM1001059</strain>
    </source>
</reference>
<dbReference type="EnsemblMetazoa" id="AMEC005978-RA">
    <property type="protein sequence ID" value="AMEC005978-PA"/>
    <property type="gene ID" value="AMEC005978"/>
</dbReference>
<protein>
    <submittedName>
        <fullName evidence="1">Uncharacterized protein</fullName>
    </submittedName>
</protein>
<keyword evidence="2" id="KW-1185">Reference proteome</keyword>
<dbReference type="VEuPathDB" id="VectorBase:AMEC005978"/>
<reference evidence="1" key="2">
    <citation type="submission" date="2020-05" db="UniProtKB">
        <authorList>
            <consortium name="EnsemblMetazoa"/>
        </authorList>
    </citation>
    <scope>IDENTIFICATION</scope>
    <source>
        <strain evidence="1">CM1001059</strain>
    </source>
</reference>
<organism evidence="1 2">
    <name type="scientific">Anopheles melas</name>
    <dbReference type="NCBI Taxonomy" id="34690"/>
    <lineage>
        <taxon>Eukaryota</taxon>
        <taxon>Metazoa</taxon>
        <taxon>Ecdysozoa</taxon>
        <taxon>Arthropoda</taxon>
        <taxon>Hexapoda</taxon>
        <taxon>Insecta</taxon>
        <taxon>Pterygota</taxon>
        <taxon>Neoptera</taxon>
        <taxon>Endopterygota</taxon>
        <taxon>Diptera</taxon>
        <taxon>Nematocera</taxon>
        <taxon>Culicoidea</taxon>
        <taxon>Culicidae</taxon>
        <taxon>Anophelinae</taxon>
        <taxon>Anopheles</taxon>
    </lineage>
</organism>
<evidence type="ECO:0000313" key="2">
    <source>
        <dbReference type="Proteomes" id="UP000075902"/>
    </source>
</evidence>
<dbReference type="EnsemblMetazoa" id="AMEC003664-RA">
    <property type="protein sequence ID" value="AMEC003664-PA"/>
    <property type="gene ID" value="AMEC003664"/>
</dbReference>
<dbReference type="VEuPathDB" id="VectorBase:AMEC003664"/>
<name>A0A182TJX9_9DIPT</name>
<dbReference type="AlphaFoldDB" id="A0A182TJX9"/>
<accession>A0A182TJX9</accession>
<evidence type="ECO:0000313" key="1">
    <source>
        <dbReference type="EnsemblMetazoa" id="AMEC003664-PA"/>
    </source>
</evidence>
<proteinExistence type="predicted"/>